<evidence type="ECO:0000256" key="1">
    <source>
        <dbReference type="ARBA" id="ARBA00001400"/>
    </source>
</evidence>
<feature type="domain" description="Uracil-DNA glycosylase-like" evidence="11">
    <location>
        <begin position="64"/>
        <end position="270"/>
    </location>
</feature>
<dbReference type="PROSITE" id="PS00130">
    <property type="entry name" value="U_DNA_GLYCOSYLASE"/>
    <property type="match status" value="1"/>
</dbReference>
<dbReference type="SMART" id="SM00987">
    <property type="entry name" value="UreE_C"/>
    <property type="match status" value="1"/>
</dbReference>
<dbReference type="GO" id="GO:0097510">
    <property type="term" value="P:base-excision repair, AP site formation via deaminated base removal"/>
    <property type="evidence" value="ECO:0007669"/>
    <property type="project" value="TreeGrafter"/>
</dbReference>
<comment type="caution">
    <text evidence="12">The sequence shown here is derived from an EMBL/GenBank/DDBJ whole genome shotgun (WGS) entry which is preliminary data.</text>
</comment>
<proteinExistence type="inferred from homology"/>
<dbReference type="Proteomes" id="UP000319094">
    <property type="component" value="Unassembled WGS sequence"/>
</dbReference>
<feature type="region of interest" description="Disordered" evidence="10">
    <location>
        <begin position="119"/>
        <end position="139"/>
    </location>
</feature>
<feature type="active site" description="Proton acceptor" evidence="8 9">
    <location>
        <position position="79"/>
    </location>
</feature>
<comment type="similarity">
    <text evidence="3 8">Belongs to the uracil-DNA glycosylase (UDG) superfamily. UNG family.</text>
</comment>
<comment type="catalytic activity">
    <reaction evidence="1 8">
        <text>Hydrolyzes single-stranded DNA or mismatched double-stranded DNA and polynucleotides, releasing free uracil.</text>
        <dbReference type="EC" id="3.2.2.27"/>
    </reaction>
</comment>
<dbReference type="CDD" id="cd10027">
    <property type="entry name" value="UDG-F1-like"/>
    <property type="match status" value="1"/>
</dbReference>
<dbReference type="HAMAP" id="MF_00148">
    <property type="entry name" value="UDG"/>
    <property type="match status" value="1"/>
</dbReference>
<sequence length="284" mass="28980">MIPTSLSELVSSGRVAADWGDALAAADTGGTLDATLAQLASFLADEEAAGAQVLPSADHVFRAFARPLAEVRVLIVGQDPYPTPGHAVGLSFSTARDVRPLPRSLKNIFRELEEDLGSVGAPGSSGGAPGPGGEALPEASSTSWAEDFWAVPAGSAGSAGSPGHAAVGQHGDLSAWADAGVLLLNRVLTVRAGDAGSHRRKGWEHVTELAIRALVARGGPLVAILWGADARGLAPLLGDTPIVESAHPSPLSASRGFFGSRPFSRTNELLEAQGASPIDWGALN</sequence>
<comment type="function">
    <text evidence="2 8">Excises uracil residues from the DNA which can arise as a result of misincorporation of dUMP residues by DNA polymerase or due to deamination of cytosine.</text>
</comment>
<dbReference type="InterPro" id="IPR005122">
    <property type="entry name" value="Uracil-DNA_glycosylase-like"/>
</dbReference>
<dbReference type="EMBL" id="VFON01000002">
    <property type="protein sequence ID" value="TQL40554.1"/>
    <property type="molecule type" value="Genomic_DNA"/>
</dbReference>
<dbReference type="InterPro" id="IPR002043">
    <property type="entry name" value="UDG_fam1"/>
</dbReference>
<evidence type="ECO:0000259" key="11">
    <source>
        <dbReference type="SMART" id="SM00986"/>
    </source>
</evidence>
<dbReference type="InterPro" id="IPR036895">
    <property type="entry name" value="Uracil-DNA_glycosylase-like_sf"/>
</dbReference>
<evidence type="ECO:0000256" key="9">
    <source>
        <dbReference type="PROSITE-ProRule" id="PRU10072"/>
    </source>
</evidence>
<evidence type="ECO:0000256" key="10">
    <source>
        <dbReference type="SAM" id="MobiDB-lite"/>
    </source>
</evidence>
<keyword evidence="6 8" id="KW-0378">Hydrolase</keyword>
<protein>
    <recommendedName>
        <fullName evidence="4 8">Uracil-DNA glycosylase</fullName>
        <shortName evidence="8">UDG</shortName>
        <ecNumber evidence="4 8">3.2.2.27</ecNumber>
    </recommendedName>
</protein>
<keyword evidence="13" id="KW-1185">Reference proteome</keyword>
<dbReference type="AlphaFoldDB" id="A0A542XXJ5"/>
<evidence type="ECO:0000313" key="12">
    <source>
        <dbReference type="EMBL" id="TQL40554.1"/>
    </source>
</evidence>
<gene>
    <name evidence="8" type="primary">ung</name>
    <name evidence="12" type="ORF">FB468_3075</name>
</gene>
<evidence type="ECO:0000256" key="3">
    <source>
        <dbReference type="ARBA" id="ARBA00008184"/>
    </source>
</evidence>
<evidence type="ECO:0000256" key="5">
    <source>
        <dbReference type="ARBA" id="ARBA00022763"/>
    </source>
</evidence>
<dbReference type="PANTHER" id="PTHR11264:SF0">
    <property type="entry name" value="URACIL-DNA GLYCOSYLASE"/>
    <property type="match status" value="1"/>
</dbReference>
<dbReference type="GO" id="GO:0005737">
    <property type="term" value="C:cytoplasm"/>
    <property type="evidence" value="ECO:0007669"/>
    <property type="project" value="UniProtKB-SubCell"/>
</dbReference>
<dbReference type="PANTHER" id="PTHR11264">
    <property type="entry name" value="URACIL-DNA GLYCOSYLASE"/>
    <property type="match status" value="1"/>
</dbReference>
<evidence type="ECO:0000256" key="4">
    <source>
        <dbReference type="ARBA" id="ARBA00012030"/>
    </source>
</evidence>
<keyword evidence="7 8" id="KW-0234">DNA repair</keyword>
<organism evidence="12 13">
    <name type="scientific">Leucobacter komagatae</name>
    <dbReference type="NCBI Taxonomy" id="55969"/>
    <lineage>
        <taxon>Bacteria</taxon>
        <taxon>Bacillati</taxon>
        <taxon>Actinomycetota</taxon>
        <taxon>Actinomycetes</taxon>
        <taxon>Micrococcales</taxon>
        <taxon>Microbacteriaceae</taxon>
        <taxon>Leucobacter</taxon>
    </lineage>
</organism>
<dbReference type="Gene3D" id="3.40.470.10">
    <property type="entry name" value="Uracil-DNA glycosylase-like domain"/>
    <property type="match status" value="1"/>
</dbReference>
<evidence type="ECO:0000256" key="7">
    <source>
        <dbReference type="ARBA" id="ARBA00023204"/>
    </source>
</evidence>
<accession>A0A542XXJ5</accession>
<evidence type="ECO:0000256" key="6">
    <source>
        <dbReference type="ARBA" id="ARBA00022801"/>
    </source>
</evidence>
<evidence type="ECO:0000313" key="13">
    <source>
        <dbReference type="Proteomes" id="UP000319094"/>
    </source>
</evidence>
<dbReference type="SMART" id="SM00986">
    <property type="entry name" value="UDG"/>
    <property type="match status" value="1"/>
</dbReference>
<keyword evidence="5 8" id="KW-0227">DNA damage</keyword>
<dbReference type="RefSeq" id="WP_141888553.1">
    <property type="nucleotide sequence ID" value="NZ_BAAAUY010000023.1"/>
</dbReference>
<dbReference type="GO" id="GO:0004844">
    <property type="term" value="F:uracil DNA N-glycosylase activity"/>
    <property type="evidence" value="ECO:0007669"/>
    <property type="project" value="UniProtKB-UniRule"/>
</dbReference>
<dbReference type="NCBIfam" id="NF003588">
    <property type="entry name" value="PRK05254.1-1"/>
    <property type="match status" value="1"/>
</dbReference>
<dbReference type="SUPFAM" id="SSF52141">
    <property type="entry name" value="Uracil-DNA glycosylase-like"/>
    <property type="match status" value="1"/>
</dbReference>
<reference evidence="12 13" key="1">
    <citation type="submission" date="2019-06" db="EMBL/GenBank/DDBJ databases">
        <title>Sequencing the genomes of 1000 actinobacteria strains.</title>
        <authorList>
            <person name="Klenk H.-P."/>
        </authorList>
    </citation>
    <scope>NUCLEOTIDE SEQUENCE [LARGE SCALE GENOMIC DNA]</scope>
    <source>
        <strain evidence="12 13">DSM 8803</strain>
    </source>
</reference>
<name>A0A542XXJ5_9MICO</name>
<dbReference type="OrthoDB" id="9804372at2"/>
<comment type="subcellular location">
    <subcellularLocation>
        <location evidence="8">Cytoplasm</location>
    </subcellularLocation>
</comment>
<evidence type="ECO:0000256" key="2">
    <source>
        <dbReference type="ARBA" id="ARBA00002631"/>
    </source>
</evidence>
<evidence type="ECO:0000256" key="8">
    <source>
        <dbReference type="HAMAP-Rule" id="MF_00148"/>
    </source>
</evidence>
<dbReference type="EC" id="3.2.2.27" evidence="4 8"/>
<keyword evidence="8" id="KW-0963">Cytoplasm</keyword>
<dbReference type="Pfam" id="PF03167">
    <property type="entry name" value="UDG"/>
    <property type="match status" value="1"/>
</dbReference>
<dbReference type="InterPro" id="IPR018085">
    <property type="entry name" value="Ura-DNA_Glyclase_AS"/>
</dbReference>
<feature type="compositionally biased region" description="Gly residues" evidence="10">
    <location>
        <begin position="123"/>
        <end position="133"/>
    </location>
</feature>